<dbReference type="Pfam" id="PF00465">
    <property type="entry name" value="Fe-ADH"/>
    <property type="match status" value="1"/>
</dbReference>
<name>A0A0V8JN26_9BACI</name>
<proteinExistence type="predicted"/>
<gene>
    <name evidence="6" type="ORF">AS180_07945</name>
</gene>
<reference evidence="6 7" key="1">
    <citation type="submission" date="2015-11" db="EMBL/GenBank/DDBJ databases">
        <title>Bacillus caseinolyticus sp nov.</title>
        <authorList>
            <person name="Dastager S.G."/>
            <person name="Mawlankar R."/>
        </authorList>
    </citation>
    <scope>NUCLEOTIDE SEQUENCE [LARGE SCALE GENOMIC DNA]</scope>
    <source>
        <strain evidence="6 7">SGD-V-76</strain>
    </source>
</reference>
<dbReference type="SUPFAM" id="SSF56796">
    <property type="entry name" value="Dehydroquinate synthase-like"/>
    <property type="match status" value="1"/>
</dbReference>
<feature type="binding site" evidence="4">
    <location>
        <position position="120"/>
    </location>
    <ligand>
        <name>NAD(+)</name>
        <dbReference type="ChEBI" id="CHEBI:57540"/>
    </ligand>
</feature>
<evidence type="ECO:0000259" key="5">
    <source>
        <dbReference type="Pfam" id="PF00465"/>
    </source>
</evidence>
<comment type="caution">
    <text evidence="6">The sequence shown here is derived from an EMBL/GenBank/DDBJ whole genome shotgun (WGS) entry which is preliminary data.</text>
</comment>
<evidence type="ECO:0000313" key="7">
    <source>
        <dbReference type="Proteomes" id="UP000053681"/>
    </source>
</evidence>
<dbReference type="RefSeq" id="WP_062686639.1">
    <property type="nucleotide sequence ID" value="NZ_KQ758640.1"/>
</dbReference>
<feature type="binding site" evidence="3">
    <location>
        <position position="253"/>
    </location>
    <ligand>
        <name>glycerol</name>
        <dbReference type="ChEBI" id="CHEBI:17754"/>
    </ligand>
</feature>
<keyword evidence="7" id="KW-1185">Reference proteome</keyword>
<dbReference type="GO" id="GO:0016614">
    <property type="term" value="F:oxidoreductase activity, acting on CH-OH group of donors"/>
    <property type="evidence" value="ECO:0007669"/>
    <property type="project" value="InterPro"/>
</dbReference>
<dbReference type="InterPro" id="IPR016205">
    <property type="entry name" value="Glycerol_DH"/>
</dbReference>
<feature type="binding site" evidence="4">
    <location>
        <position position="122"/>
    </location>
    <ligand>
        <name>NAD(+)</name>
        <dbReference type="ChEBI" id="CHEBI:57540"/>
    </ligand>
</feature>
<dbReference type="PIRSF" id="PIRSF000112">
    <property type="entry name" value="Glycerol_dehydrogenase"/>
    <property type="match status" value="1"/>
</dbReference>
<keyword evidence="2" id="KW-0560">Oxidoreductase</keyword>
<feature type="binding site" evidence="3">
    <location>
        <position position="166"/>
    </location>
    <ligand>
        <name>glycerol</name>
        <dbReference type="ChEBI" id="CHEBI:17754"/>
    </ligand>
</feature>
<accession>A0A0V8JN26</accession>
<feature type="binding site" evidence="4">
    <location>
        <begin position="89"/>
        <end position="93"/>
    </location>
    <ligand>
        <name>NAD(+)</name>
        <dbReference type="ChEBI" id="CHEBI:57540"/>
    </ligand>
</feature>
<keyword evidence="4" id="KW-0520">NAD</keyword>
<dbReference type="CDD" id="cd08172">
    <property type="entry name" value="GlyDH-like"/>
    <property type="match status" value="1"/>
</dbReference>
<feature type="binding site" evidence="3">
    <location>
        <position position="270"/>
    </location>
    <ligand>
        <name>glycerol</name>
        <dbReference type="ChEBI" id="CHEBI:17754"/>
    </ligand>
</feature>
<dbReference type="InterPro" id="IPR001670">
    <property type="entry name" value="ADH_Fe/GldA"/>
</dbReference>
<dbReference type="Proteomes" id="UP000053681">
    <property type="component" value="Unassembled WGS sequence"/>
</dbReference>
<keyword evidence="1 3" id="KW-0479">Metal-binding</keyword>
<evidence type="ECO:0000313" key="6">
    <source>
        <dbReference type="EMBL" id="KSU88360.1"/>
    </source>
</evidence>
<dbReference type="Gene3D" id="3.40.50.1970">
    <property type="match status" value="1"/>
</dbReference>
<feature type="domain" description="Alcohol dehydrogenase iron-type/glycerol dehydrogenase GldA" evidence="5">
    <location>
        <begin position="11"/>
        <end position="149"/>
    </location>
</feature>
<dbReference type="Gene3D" id="1.20.1090.10">
    <property type="entry name" value="Dehydroquinate synthase-like - alpha domain"/>
    <property type="match status" value="1"/>
</dbReference>
<keyword evidence="3" id="KW-0862">Zinc</keyword>
<dbReference type="AlphaFoldDB" id="A0A0V8JN26"/>
<evidence type="ECO:0000256" key="2">
    <source>
        <dbReference type="ARBA" id="ARBA00023002"/>
    </source>
</evidence>
<comment type="cofactor">
    <cofactor evidence="3">
        <name>Zn(2+)</name>
        <dbReference type="ChEBI" id="CHEBI:29105"/>
    </cofactor>
    <text evidence="3">Binds 1 zinc ion per subunit.</text>
</comment>
<dbReference type="PANTHER" id="PTHR43616:SF3">
    <property type="entry name" value="HYDROXYCARBOXYLATE DEHYDROGENASE A"/>
    <property type="match status" value="1"/>
</dbReference>
<protein>
    <submittedName>
        <fullName evidence="6">Alcohol dehydrogenase</fullName>
    </submittedName>
</protein>
<sequence length="360" mass="39765">MSEPNIVRSGPNHYICEIGAAKKIDEYIASFSRPVVFTGFKSFDAFNQYGALPEHIPVIQHKGYCYDEDIHTYAKELYNVDLVIGIGGGIVLDSAKSLADYLDVEVILVPTIPGTCAATTPLSVMYDGDGQYVRVDYHKRASFLTVVDPKLLLSSPVNYVKSGIGDTLAKWYEADAIIRNTKNAHELSAMVYSGLNQAKYIRDILMADSEAAIKNLQEQKVTPAFTRVVESIIMIAGTVGGFAVQYGRVSGAHAVHNGLSFVEEAHHVLHGQKVTYGILVQLMLENQLEVVKELIPFYEALGFPLTLSDLGIKEKEEAKQLVATHAIKEEEALRFIGDFTKEEVINAMDQVEDFTLSTRL</sequence>
<evidence type="ECO:0000256" key="3">
    <source>
        <dbReference type="PIRSR" id="PIRSR000112-1"/>
    </source>
</evidence>
<dbReference type="PANTHER" id="PTHR43616">
    <property type="entry name" value="GLYCEROL DEHYDROGENASE"/>
    <property type="match status" value="1"/>
</dbReference>
<dbReference type="GO" id="GO:0046872">
    <property type="term" value="F:metal ion binding"/>
    <property type="evidence" value="ECO:0007669"/>
    <property type="project" value="UniProtKB-KW"/>
</dbReference>
<evidence type="ECO:0000256" key="1">
    <source>
        <dbReference type="ARBA" id="ARBA00022723"/>
    </source>
</evidence>
<organism evidence="6 7">
    <name type="scientific">Priestia veravalensis</name>
    <dbReference type="NCBI Taxonomy" id="1414648"/>
    <lineage>
        <taxon>Bacteria</taxon>
        <taxon>Bacillati</taxon>
        <taxon>Bacillota</taxon>
        <taxon>Bacilli</taxon>
        <taxon>Bacillales</taxon>
        <taxon>Bacillaceae</taxon>
        <taxon>Priestia</taxon>
    </lineage>
</organism>
<dbReference type="EMBL" id="LNQP01000024">
    <property type="protein sequence ID" value="KSU88360.1"/>
    <property type="molecule type" value="Genomic_DNA"/>
</dbReference>
<feature type="binding site" evidence="4">
    <location>
        <position position="126"/>
    </location>
    <ligand>
        <name>NAD(+)</name>
        <dbReference type="ChEBI" id="CHEBI:57540"/>
    </ligand>
</feature>
<evidence type="ECO:0000256" key="4">
    <source>
        <dbReference type="PIRSR" id="PIRSR000112-3"/>
    </source>
</evidence>